<gene>
    <name evidence="2" type="ORF">CERZMDRAFT_89496</name>
</gene>
<name>A0A6A6EYJ3_9PEZI</name>
<evidence type="ECO:0000256" key="1">
    <source>
        <dbReference type="SAM" id="MobiDB-lite"/>
    </source>
</evidence>
<keyword evidence="3" id="KW-1185">Reference proteome</keyword>
<accession>A0A6A6EYJ3</accession>
<dbReference type="AlphaFoldDB" id="A0A6A6EYJ3"/>
<feature type="compositionally biased region" description="Low complexity" evidence="1">
    <location>
        <begin position="1"/>
        <end position="11"/>
    </location>
</feature>
<protein>
    <submittedName>
        <fullName evidence="2">Uncharacterized protein</fullName>
    </submittedName>
</protein>
<dbReference type="EMBL" id="ML992749">
    <property type="protein sequence ID" value="KAF2206184.1"/>
    <property type="molecule type" value="Genomic_DNA"/>
</dbReference>
<evidence type="ECO:0000313" key="2">
    <source>
        <dbReference type="EMBL" id="KAF2206184.1"/>
    </source>
</evidence>
<sequence>MSSTSSTSSVSFNGTPPPTETISRSTSPKVSKTKEKKKKGPPKGCAGIRKGIPNTFKKEDFVLLSKKYDDLKAKYKKLSKETSKLDLLLISLVKKVNRIEEALKEEN</sequence>
<reference evidence="2" key="1">
    <citation type="journal article" date="2020" name="Stud. Mycol.">
        <title>101 Dothideomycetes genomes: a test case for predicting lifestyles and emergence of pathogens.</title>
        <authorList>
            <person name="Haridas S."/>
            <person name="Albert R."/>
            <person name="Binder M."/>
            <person name="Bloem J."/>
            <person name="Labutti K."/>
            <person name="Salamov A."/>
            <person name="Andreopoulos B."/>
            <person name="Baker S."/>
            <person name="Barry K."/>
            <person name="Bills G."/>
            <person name="Bluhm B."/>
            <person name="Cannon C."/>
            <person name="Castanera R."/>
            <person name="Culley D."/>
            <person name="Daum C."/>
            <person name="Ezra D."/>
            <person name="Gonzalez J."/>
            <person name="Henrissat B."/>
            <person name="Kuo A."/>
            <person name="Liang C."/>
            <person name="Lipzen A."/>
            <person name="Lutzoni F."/>
            <person name="Magnuson J."/>
            <person name="Mondo S."/>
            <person name="Nolan M."/>
            <person name="Ohm R."/>
            <person name="Pangilinan J."/>
            <person name="Park H.-J."/>
            <person name="Ramirez L."/>
            <person name="Alfaro M."/>
            <person name="Sun H."/>
            <person name="Tritt A."/>
            <person name="Yoshinaga Y."/>
            <person name="Zwiers L.-H."/>
            <person name="Turgeon B."/>
            <person name="Goodwin S."/>
            <person name="Spatafora J."/>
            <person name="Crous P."/>
            <person name="Grigoriev I."/>
        </authorList>
    </citation>
    <scope>NUCLEOTIDE SEQUENCE</scope>
    <source>
        <strain evidence="2">SCOH1-5</strain>
    </source>
</reference>
<dbReference type="Proteomes" id="UP000799539">
    <property type="component" value="Unassembled WGS sequence"/>
</dbReference>
<proteinExistence type="predicted"/>
<feature type="region of interest" description="Disordered" evidence="1">
    <location>
        <begin position="1"/>
        <end position="51"/>
    </location>
</feature>
<organism evidence="2 3">
    <name type="scientific">Cercospora zeae-maydis SCOH1-5</name>
    <dbReference type="NCBI Taxonomy" id="717836"/>
    <lineage>
        <taxon>Eukaryota</taxon>
        <taxon>Fungi</taxon>
        <taxon>Dikarya</taxon>
        <taxon>Ascomycota</taxon>
        <taxon>Pezizomycotina</taxon>
        <taxon>Dothideomycetes</taxon>
        <taxon>Dothideomycetidae</taxon>
        <taxon>Mycosphaerellales</taxon>
        <taxon>Mycosphaerellaceae</taxon>
        <taxon>Cercospora</taxon>
    </lineage>
</organism>
<evidence type="ECO:0000313" key="3">
    <source>
        <dbReference type="Proteomes" id="UP000799539"/>
    </source>
</evidence>